<dbReference type="Pfam" id="PF03045">
    <property type="entry name" value="DAN"/>
    <property type="match status" value="1"/>
</dbReference>
<keyword evidence="4" id="KW-1015">Disulfide bond</keyword>
<organism evidence="8 9">
    <name type="scientific">Rotaria socialis</name>
    <dbReference type="NCBI Taxonomy" id="392032"/>
    <lineage>
        <taxon>Eukaryota</taxon>
        <taxon>Metazoa</taxon>
        <taxon>Spiralia</taxon>
        <taxon>Gnathifera</taxon>
        <taxon>Rotifera</taxon>
        <taxon>Eurotatoria</taxon>
        <taxon>Bdelloidea</taxon>
        <taxon>Philodinida</taxon>
        <taxon>Philodinidae</taxon>
        <taxon>Rotaria</taxon>
    </lineage>
</organism>
<evidence type="ECO:0000256" key="4">
    <source>
        <dbReference type="ARBA" id="ARBA00023157"/>
    </source>
</evidence>
<comment type="subcellular location">
    <subcellularLocation>
        <location evidence="1">Secreted</location>
    </subcellularLocation>
</comment>
<dbReference type="InterPro" id="IPR029034">
    <property type="entry name" value="Cystine-knot_cytokine"/>
</dbReference>
<evidence type="ECO:0000256" key="6">
    <source>
        <dbReference type="SAM" id="MobiDB-lite"/>
    </source>
</evidence>
<keyword evidence="3" id="KW-0732">Signal</keyword>
<evidence type="ECO:0000256" key="1">
    <source>
        <dbReference type="ARBA" id="ARBA00004613"/>
    </source>
</evidence>
<feature type="domain" description="CTCK" evidence="7">
    <location>
        <begin position="1055"/>
        <end position="1147"/>
    </location>
</feature>
<dbReference type="InterPro" id="IPR004133">
    <property type="entry name" value="DAN_dom"/>
</dbReference>
<evidence type="ECO:0000256" key="2">
    <source>
        <dbReference type="ARBA" id="ARBA00022525"/>
    </source>
</evidence>
<feature type="compositionally biased region" description="Low complexity" evidence="6">
    <location>
        <begin position="384"/>
        <end position="398"/>
    </location>
</feature>
<dbReference type="Proteomes" id="UP000663865">
    <property type="component" value="Unassembled WGS sequence"/>
</dbReference>
<dbReference type="SMART" id="SM00041">
    <property type="entry name" value="CT"/>
    <property type="match status" value="1"/>
</dbReference>
<reference evidence="8" key="1">
    <citation type="submission" date="2021-02" db="EMBL/GenBank/DDBJ databases">
        <authorList>
            <person name="Nowell W R."/>
        </authorList>
    </citation>
    <scope>NUCLEOTIDE SEQUENCE</scope>
</reference>
<comment type="caution">
    <text evidence="8">The sequence shown here is derived from an EMBL/GenBank/DDBJ whole genome shotgun (WGS) entry which is preliminary data.</text>
</comment>
<dbReference type="EMBL" id="CAJNYV010000646">
    <property type="protein sequence ID" value="CAF3373153.1"/>
    <property type="molecule type" value="Genomic_DNA"/>
</dbReference>
<feature type="compositionally biased region" description="Basic and acidic residues" evidence="6">
    <location>
        <begin position="482"/>
        <end position="505"/>
    </location>
</feature>
<evidence type="ECO:0000259" key="7">
    <source>
        <dbReference type="PROSITE" id="PS01225"/>
    </source>
</evidence>
<dbReference type="GO" id="GO:0005576">
    <property type="term" value="C:extracellular region"/>
    <property type="evidence" value="ECO:0007669"/>
    <property type="project" value="UniProtKB-SubCell"/>
</dbReference>
<keyword evidence="2" id="KW-0964">Secreted</keyword>
<dbReference type="InterPro" id="IPR006207">
    <property type="entry name" value="Cys_knot_C"/>
</dbReference>
<evidence type="ECO:0000313" key="8">
    <source>
        <dbReference type="EMBL" id="CAF3373153.1"/>
    </source>
</evidence>
<sequence>MIVMADDNIQWLALFAYYSWLALNLEELSASATISVIPEPTSQSDYTTAPVVSLDSKTTVGVEITTIGSAVSLGQTSMIDRQPVTTQWFCDEKEFITYLIATKSVRTAPMDISNTDDFISKGVDFTNEQSKIIIDIPQDGAIVRDVKLFSTNAAQIEVSFQRKSGIQTGLVRGAPTALHTDEFPVEKVNKIAITVIKTSDNYAAGGVTLSIVVCDETTAATKLQSHTTLVSIPKTVPQTTVTKCAEMELIGILISTNAIIVTPEDISNKEDLIRNSVTFTQHKPIFVIELPNAGMIIRDLRLDSINVHQINAIFIGQSGEQLVELKSNPNNLQKDQLPTEKVKQIILTLAETKGEKPPAGVTLSIIACDGGHATVKVKPGTQGTMTTRPSTTESTSSKSTEETPFIQETTPASEETPLVRETTPATAETTITRETKPQTTQRAFTRETIPATKETTVARETKPASEDPTSVHQTKAATTRTTTEREVKTTHADVKTTHGEVKTTEESTQGTTRKVVKTTGETAGTVLTTGATTSQPAETTTRFHCKHMEYIDQLIASNSVTIAAENKAKKEDLIKLGVDFVELSPVIVIDIPKNGAIVRDVKVTSRNVAAIVVILTTVEGKTLSPIRGHPTSLPNHEFPAELVTKIVIQIVETTDKHSPKQVTLSVVACAPRVTVGTTEVHKPSQTTTHKPITLTEEKCTNMQDVVQLGSKVFASVNINGMPVKTASIPIWLAVTNLPFVIKATFKHPATLREVSIVNPSESEVFLMKVATDQTSDVFSMNRDAPTVTFENDLEFVGELTITLLSTRDNMLPENPVKLAILACYTDETFRTKAVVESTPATTNVSSSLLSTYPSTNPSKHKTIPDVLTTTSDTCEDGIALIPYQSNNENKPLMPRYFIQPRTPYQPSNINPGEIGVSFPASDKPYIIIFPMAPIAIIKSVRLPNTTNVDQIRVMFLDAKDKPIMTHPLDQVPLQITSQVTTSPKINVYLSTKVNSVHITLLHTSDNQPPHDVTVEIVVCVAPTITTPTTSVTEVETHTVPTTDHVSSQPLPDSPCKPKTKYSARITVGACISQQEIQHESCVGYCPSYEQLDPLTGNVAAKECSCCAPDSTYTESIMMDCRNTTTGRNEQRTTQIIRIRSCKCLICLGTAKRSYSDDKGTHETMAKTNPTAIKTRTRRR</sequence>
<evidence type="ECO:0000256" key="5">
    <source>
        <dbReference type="PROSITE-ProRule" id="PRU00039"/>
    </source>
</evidence>
<accession>A0A817XW18</accession>
<comment type="caution">
    <text evidence="5">Lacks conserved residue(s) required for the propagation of feature annotation.</text>
</comment>
<feature type="compositionally biased region" description="Basic and acidic residues" evidence="6">
    <location>
        <begin position="456"/>
        <end position="465"/>
    </location>
</feature>
<dbReference type="PROSITE" id="PS01225">
    <property type="entry name" value="CTCK_2"/>
    <property type="match status" value="1"/>
</dbReference>
<name>A0A817XW18_9BILA</name>
<protein>
    <recommendedName>
        <fullName evidence="7">CTCK domain-containing protein</fullName>
    </recommendedName>
</protein>
<gene>
    <name evidence="8" type="ORF">KIK155_LOCUS5594</name>
</gene>
<evidence type="ECO:0000256" key="3">
    <source>
        <dbReference type="ARBA" id="ARBA00022729"/>
    </source>
</evidence>
<feature type="region of interest" description="Disordered" evidence="6">
    <location>
        <begin position="377"/>
        <end position="514"/>
    </location>
</feature>
<proteinExistence type="predicted"/>
<feature type="compositionally biased region" description="Low complexity" evidence="6">
    <location>
        <begin position="420"/>
        <end position="430"/>
    </location>
</feature>
<feature type="region of interest" description="Disordered" evidence="6">
    <location>
        <begin position="1157"/>
        <end position="1179"/>
    </location>
</feature>
<dbReference type="Gene3D" id="2.10.90.10">
    <property type="entry name" value="Cystine-knot cytokines"/>
    <property type="match status" value="1"/>
</dbReference>
<evidence type="ECO:0000313" key="9">
    <source>
        <dbReference type="Proteomes" id="UP000663865"/>
    </source>
</evidence>
<dbReference type="AlphaFoldDB" id="A0A817XW18"/>